<sequence>MLKIFKMLSTKLKWFAVLTVIFSCIQPFLSMYLPSIVKQLISISTNSEVNSINLIFWTIKTNGYNQTLTYLIIITLSIIIVFIATWFTSSYLSKKFGILAAYEIRKILFNHLIYLSQSNIEKYTSGTLLTRFTNDISKLQDGLSTIFRDFFVSILLCVWGIVFAVLTNIYFSITLLVVIPLTILGSFFIIKKLFPLYRKENYSLDAINDVAKEDVSAITLIKSYNLENTRYQNFLAKAQNNYNIGKKANLLGGTAWPLIDLISALGTSLLFIIVGFLIKNQMTDAQMNLVGNIYQFTSYFGSVSGAVSWTMFASNRVVRAKPTAQRFLEIFNEQPAIPMNKDGKIVNNISITFENVSFAYPTQEANKVPRQVLKNLSFKIQSGQSIGIIGKTGSGKSTLIKLIAREYALEPGQGRILIDNVDLAEVNLDDYYSKLSIILQKSKVLSGTILENITFRNSHYTEADVREVVDIANCDYIYEFKEQFDYPLGQKGKNLSGGQQQRLSITQGLSKNLKLFVLDDSSSALDNKTDFEIRNKLRNYYKDTTMLIIAQRIGSIKHCDKILILDQGELVGFDTHENLLANNPYYQKIYESQNKKELNA</sequence>
<dbReference type="InterPro" id="IPR027417">
    <property type="entry name" value="P-loop_NTPase"/>
</dbReference>
<keyword evidence="4" id="KW-1003">Cell membrane</keyword>
<gene>
    <name evidence="13" type="primary">mldB1_1</name>
    <name evidence="13" type="ORF">NCTC10184_00215</name>
</gene>
<evidence type="ECO:0000256" key="10">
    <source>
        <dbReference type="SAM" id="Phobius"/>
    </source>
</evidence>
<dbReference type="Gene3D" id="1.20.1560.10">
    <property type="entry name" value="ABC transporter type 1, transmembrane domain"/>
    <property type="match status" value="1"/>
</dbReference>
<evidence type="ECO:0000259" key="12">
    <source>
        <dbReference type="PROSITE" id="PS50929"/>
    </source>
</evidence>
<feature type="transmembrane region" description="Helical" evidence="10">
    <location>
        <begin position="169"/>
        <end position="190"/>
    </location>
</feature>
<dbReference type="AlphaFoldDB" id="A0A449B9Y2"/>
<feature type="transmembrane region" description="Helical" evidence="10">
    <location>
        <begin position="255"/>
        <end position="278"/>
    </location>
</feature>
<keyword evidence="6" id="KW-0547">Nucleotide-binding</keyword>
<dbReference type="InterPro" id="IPR003593">
    <property type="entry name" value="AAA+_ATPase"/>
</dbReference>
<dbReference type="GO" id="GO:0005886">
    <property type="term" value="C:plasma membrane"/>
    <property type="evidence" value="ECO:0007669"/>
    <property type="project" value="UniProtKB-SubCell"/>
</dbReference>
<dbReference type="RefSeq" id="WP_129622853.1">
    <property type="nucleotide sequence ID" value="NZ_LR215043.1"/>
</dbReference>
<dbReference type="PANTHER" id="PTHR43394:SF1">
    <property type="entry name" value="ATP-BINDING CASSETTE SUB-FAMILY B MEMBER 10, MITOCHONDRIAL"/>
    <property type="match status" value="1"/>
</dbReference>
<dbReference type="Proteomes" id="UP000290876">
    <property type="component" value="Chromosome"/>
</dbReference>
<keyword evidence="9 10" id="KW-0472">Membrane</keyword>
<feature type="transmembrane region" description="Helical" evidence="10">
    <location>
        <begin position="298"/>
        <end position="318"/>
    </location>
</feature>
<dbReference type="FunFam" id="3.40.50.300:FF:000854">
    <property type="entry name" value="Multidrug ABC transporter ATP-binding protein"/>
    <property type="match status" value="1"/>
</dbReference>
<comment type="similarity">
    <text evidence="2">Belongs to the ABC transporter superfamily.</text>
</comment>
<dbReference type="GO" id="GO:0015421">
    <property type="term" value="F:ABC-type oligopeptide transporter activity"/>
    <property type="evidence" value="ECO:0007669"/>
    <property type="project" value="TreeGrafter"/>
</dbReference>
<evidence type="ECO:0000256" key="3">
    <source>
        <dbReference type="ARBA" id="ARBA00022448"/>
    </source>
</evidence>
<evidence type="ECO:0000256" key="7">
    <source>
        <dbReference type="ARBA" id="ARBA00022840"/>
    </source>
</evidence>
<dbReference type="PROSITE" id="PS50893">
    <property type="entry name" value="ABC_TRANSPORTER_2"/>
    <property type="match status" value="1"/>
</dbReference>
<dbReference type="EMBL" id="LR215043">
    <property type="protein sequence ID" value="VEU78000.1"/>
    <property type="molecule type" value="Genomic_DNA"/>
</dbReference>
<dbReference type="GO" id="GO:0016887">
    <property type="term" value="F:ATP hydrolysis activity"/>
    <property type="evidence" value="ECO:0007669"/>
    <property type="project" value="InterPro"/>
</dbReference>
<comment type="subcellular location">
    <subcellularLocation>
        <location evidence="1">Cell membrane</location>
        <topology evidence="1">Multi-pass membrane protein</topology>
    </subcellularLocation>
</comment>
<reference evidence="13 14" key="1">
    <citation type="submission" date="2019-01" db="EMBL/GenBank/DDBJ databases">
        <authorList>
            <consortium name="Pathogen Informatics"/>
        </authorList>
    </citation>
    <scope>NUCLEOTIDE SEQUENCE [LARGE SCALE GENOMIC DNA]</scope>
    <source>
        <strain evidence="13 14">NCTC10184</strain>
    </source>
</reference>
<dbReference type="OrthoDB" id="383768at2"/>
<dbReference type="EC" id="3.6.3.44" evidence="13"/>
<keyword evidence="5 10" id="KW-0812">Transmembrane</keyword>
<dbReference type="SUPFAM" id="SSF90123">
    <property type="entry name" value="ABC transporter transmembrane region"/>
    <property type="match status" value="1"/>
</dbReference>
<feature type="transmembrane region" description="Helical" evidence="10">
    <location>
        <begin position="67"/>
        <end position="87"/>
    </location>
</feature>
<evidence type="ECO:0000256" key="8">
    <source>
        <dbReference type="ARBA" id="ARBA00022989"/>
    </source>
</evidence>
<keyword evidence="7" id="KW-0067">ATP-binding</keyword>
<dbReference type="PROSITE" id="PS51257">
    <property type="entry name" value="PROKAR_LIPOPROTEIN"/>
    <property type="match status" value="1"/>
</dbReference>
<evidence type="ECO:0000313" key="14">
    <source>
        <dbReference type="Proteomes" id="UP000290876"/>
    </source>
</evidence>
<feature type="domain" description="ABC transmembrane type-1" evidence="12">
    <location>
        <begin position="17"/>
        <end position="319"/>
    </location>
</feature>
<keyword evidence="8 10" id="KW-1133">Transmembrane helix</keyword>
<evidence type="ECO:0000256" key="9">
    <source>
        <dbReference type="ARBA" id="ARBA00023136"/>
    </source>
</evidence>
<evidence type="ECO:0000256" key="4">
    <source>
        <dbReference type="ARBA" id="ARBA00022475"/>
    </source>
</evidence>
<dbReference type="PROSITE" id="PS50929">
    <property type="entry name" value="ABC_TM1F"/>
    <property type="match status" value="1"/>
</dbReference>
<proteinExistence type="inferred from homology"/>
<evidence type="ECO:0000313" key="13">
    <source>
        <dbReference type="EMBL" id="VEU78000.1"/>
    </source>
</evidence>
<keyword evidence="14" id="KW-1185">Reference proteome</keyword>
<dbReference type="PANTHER" id="PTHR43394">
    <property type="entry name" value="ATP-DEPENDENT PERMEASE MDL1, MITOCHONDRIAL"/>
    <property type="match status" value="1"/>
</dbReference>
<evidence type="ECO:0000259" key="11">
    <source>
        <dbReference type="PROSITE" id="PS50893"/>
    </source>
</evidence>
<keyword evidence="13" id="KW-0378">Hydrolase</keyword>
<feature type="transmembrane region" description="Helical" evidence="10">
    <location>
        <begin position="12"/>
        <end position="33"/>
    </location>
</feature>
<dbReference type="GO" id="GO:0005524">
    <property type="term" value="F:ATP binding"/>
    <property type="evidence" value="ECO:0007669"/>
    <property type="project" value="UniProtKB-KW"/>
</dbReference>
<dbReference type="KEGG" id="mcob:NCTC10184_00215"/>
<dbReference type="Pfam" id="PF00005">
    <property type="entry name" value="ABC_tran"/>
    <property type="match status" value="1"/>
</dbReference>
<name>A0A449B9Y2_9BACT</name>
<accession>A0A449B9Y2</accession>
<dbReference type="InterPro" id="IPR003439">
    <property type="entry name" value="ABC_transporter-like_ATP-bd"/>
</dbReference>
<evidence type="ECO:0000256" key="2">
    <source>
        <dbReference type="ARBA" id="ARBA00005417"/>
    </source>
</evidence>
<dbReference type="InterPro" id="IPR039421">
    <property type="entry name" value="Type_1_exporter"/>
</dbReference>
<keyword evidence="3" id="KW-0813">Transport</keyword>
<organism evidence="13 14">
    <name type="scientific">Mycoplasmopsis columbinasalis</name>
    <dbReference type="NCBI Taxonomy" id="114880"/>
    <lineage>
        <taxon>Bacteria</taxon>
        <taxon>Bacillati</taxon>
        <taxon>Mycoplasmatota</taxon>
        <taxon>Mycoplasmoidales</taxon>
        <taxon>Metamycoplasmataceae</taxon>
        <taxon>Mycoplasmopsis</taxon>
    </lineage>
</organism>
<evidence type="ECO:0000256" key="6">
    <source>
        <dbReference type="ARBA" id="ARBA00022741"/>
    </source>
</evidence>
<dbReference type="InterPro" id="IPR011527">
    <property type="entry name" value="ABC1_TM_dom"/>
</dbReference>
<feature type="domain" description="ABC transporter" evidence="11">
    <location>
        <begin position="351"/>
        <end position="592"/>
    </location>
</feature>
<dbReference type="Gene3D" id="3.40.50.300">
    <property type="entry name" value="P-loop containing nucleotide triphosphate hydrolases"/>
    <property type="match status" value="1"/>
</dbReference>
<feature type="transmembrane region" description="Helical" evidence="10">
    <location>
        <begin position="146"/>
        <end position="163"/>
    </location>
</feature>
<dbReference type="SUPFAM" id="SSF52540">
    <property type="entry name" value="P-loop containing nucleoside triphosphate hydrolases"/>
    <property type="match status" value="1"/>
</dbReference>
<evidence type="ECO:0000256" key="5">
    <source>
        <dbReference type="ARBA" id="ARBA00022692"/>
    </source>
</evidence>
<evidence type="ECO:0000256" key="1">
    <source>
        <dbReference type="ARBA" id="ARBA00004651"/>
    </source>
</evidence>
<dbReference type="Pfam" id="PF00664">
    <property type="entry name" value="ABC_membrane"/>
    <property type="match status" value="1"/>
</dbReference>
<protein>
    <submittedName>
        <fullName evidence="13">ABC-type multidrug/protein/lipid transport system ATPase component</fullName>
        <ecNumber evidence="13">3.6.3.44</ecNumber>
    </submittedName>
</protein>
<dbReference type="SMART" id="SM00382">
    <property type="entry name" value="AAA"/>
    <property type="match status" value="1"/>
</dbReference>
<dbReference type="InterPro" id="IPR036640">
    <property type="entry name" value="ABC1_TM_sf"/>
</dbReference>